<dbReference type="InterPro" id="IPR036249">
    <property type="entry name" value="Thioredoxin-like_sf"/>
</dbReference>
<dbReference type="PANTHER" id="PTHR44051">
    <property type="entry name" value="GLUTATHIONE S-TRANSFERASE-RELATED"/>
    <property type="match status" value="1"/>
</dbReference>
<keyword evidence="4" id="KW-1185">Reference proteome</keyword>
<protein>
    <submittedName>
        <fullName evidence="3">Bifunctional glutathione transferase/peroxidase</fullName>
        <ecNumber evidence="3">2.5.1.18</ecNumber>
    </submittedName>
</protein>
<dbReference type="GeneID" id="95987255"/>
<dbReference type="Pfam" id="PF02798">
    <property type="entry name" value="GST_N"/>
    <property type="match status" value="1"/>
</dbReference>
<dbReference type="InterPro" id="IPR004045">
    <property type="entry name" value="Glutathione_S-Trfase_N"/>
</dbReference>
<organism evidence="3 4">
    <name type="scientific">Vanrija albida</name>
    <dbReference type="NCBI Taxonomy" id="181172"/>
    <lineage>
        <taxon>Eukaryota</taxon>
        <taxon>Fungi</taxon>
        <taxon>Dikarya</taxon>
        <taxon>Basidiomycota</taxon>
        <taxon>Agaricomycotina</taxon>
        <taxon>Tremellomycetes</taxon>
        <taxon>Trichosporonales</taxon>
        <taxon>Trichosporonaceae</taxon>
        <taxon>Vanrija</taxon>
    </lineage>
</organism>
<accession>A0ABR3PWN3</accession>
<dbReference type="InterPro" id="IPR040079">
    <property type="entry name" value="Glutathione_S-Trfase"/>
</dbReference>
<dbReference type="PROSITE" id="PS50404">
    <property type="entry name" value="GST_NTER"/>
    <property type="match status" value="1"/>
</dbReference>
<reference evidence="3 4" key="1">
    <citation type="submission" date="2023-08" db="EMBL/GenBank/DDBJ databases">
        <title>Annotated Genome Sequence of Vanrija albida AlHP1.</title>
        <authorList>
            <person name="Herzog R."/>
        </authorList>
    </citation>
    <scope>NUCLEOTIDE SEQUENCE [LARGE SCALE GENOMIC DNA]</scope>
    <source>
        <strain evidence="3 4">AlHP1</strain>
    </source>
</reference>
<dbReference type="Gene3D" id="1.20.1050.10">
    <property type="match status" value="1"/>
</dbReference>
<dbReference type="SUPFAM" id="SSF47616">
    <property type="entry name" value="GST C-terminal domain-like"/>
    <property type="match status" value="1"/>
</dbReference>
<dbReference type="Proteomes" id="UP001565368">
    <property type="component" value="Unassembled WGS sequence"/>
</dbReference>
<evidence type="ECO:0000313" key="4">
    <source>
        <dbReference type="Proteomes" id="UP001565368"/>
    </source>
</evidence>
<gene>
    <name evidence="3" type="primary">GTT1</name>
    <name evidence="3" type="ORF">Q8F55_006212</name>
</gene>
<evidence type="ECO:0000313" key="3">
    <source>
        <dbReference type="EMBL" id="KAL1406805.1"/>
    </source>
</evidence>
<dbReference type="Gene3D" id="3.40.30.10">
    <property type="entry name" value="Glutaredoxin"/>
    <property type="match status" value="1"/>
</dbReference>
<dbReference type="EMBL" id="JBBXJM010000005">
    <property type="protein sequence ID" value="KAL1406805.1"/>
    <property type="molecule type" value="Genomic_DNA"/>
</dbReference>
<sequence>MSSKPSSKPILHYLHPSRGERIVWLLEELGVDYDLAVHLRARTGWAEQSLKGVSALGKSPALEVDGRLLTESGFITHYLIGRYTSPNVERTPSDDSVFWSHFAEGTLLLWLQPAFVLSGGARALAKKDETRAGAAALAGWFTGEAGRTVAPALQQVEEFLAAHEWFSGTDRPGQGDFMMGYTLDSLVDGSRKGQLPVGPATTAYVAKMKARPAYVRGMARARAAADEVAKARKAKL</sequence>
<feature type="domain" description="GST N-terminal" evidence="2">
    <location>
        <begin position="6"/>
        <end position="87"/>
    </location>
</feature>
<dbReference type="GO" id="GO:0004364">
    <property type="term" value="F:glutathione transferase activity"/>
    <property type="evidence" value="ECO:0007669"/>
    <property type="project" value="UniProtKB-EC"/>
</dbReference>
<dbReference type="InterPro" id="IPR036282">
    <property type="entry name" value="Glutathione-S-Trfase_C_sf"/>
</dbReference>
<evidence type="ECO:0000256" key="1">
    <source>
        <dbReference type="ARBA" id="ARBA00007409"/>
    </source>
</evidence>
<proteinExistence type="inferred from homology"/>
<comment type="caution">
    <text evidence="3">The sequence shown here is derived from an EMBL/GenBank/DDBJ whole genome shotgun (WGS) entry which is preliminary data.</text>
</comment>
<comment type="similarity">
    <text evidence="1">Belongs to the GST superfamily.</text>
</comment>
<dbReference type="SUPFAM" id="SSF52833">
    <property type="entry name" value="Thioredoxin-like"/>
    <property type="match status" value="1"/>
</dbReference>
<dbReference type="CDD" id="cd03046">
    <property type="entry name" value="GST_N_GTT1_like"/>
    <property type="match status" value="1"/>
</dbReference>
<keyword evidence="3" id="KW-0808">Transferase</keyword>
<dbReference type="EC" id="2.5.1.18" evidence="3"/>
<evidence type="ECO:0000259" key="2">
    <source>
        <dbReference type="PROSITE" id="PS50404"/>
    </source>
</evidence>
<dbReference type="SFLD" id="SFLDS00019">
    <property type="entry name" value="Glutathione_Transferase_(cytos"/>
    <property type="match status" value="1"/>
</dbReference>
<name>A0ABR3PWN3_9TREE</name>
<dbReference type="PANTHER" id="PTHR44051:SF9">
    <property type="entry name" value="GLUTATHIONE S-TRANSFERASE 1"/>
    <property type="match status" value="1"/>
</dbReference>
<dbReference type="RefSeq" id="XP_069206749.1">
    <property type="nucleotide sequence ID" value="XM_069354678.1"/>
</dbReference>